<keyword evidence="5" id="KW-1133">Transmembrane helix</keyword>
<evidence type="ECO:0000256" key="5">
    <source>
        <dbReference type="SAM" id="Phobius"/>
    </source>
</evidence>
<keyword evidence="5" id="KW-0472">Membrane</keyword>
<evidence type="ECO:0000313" key="7">
    <source>
        <dbReference type="Proteomes" id="UP001457282"/>
    </source>
</evidence>
<name>A0AAW1XFS8_RUBAR</name>
<comment type="caution">
    <text evidence="6">The sequence shown here is derived from an EMBL/GenBank/DDBJ whole genome shotgun (WGS) entry which is preliminary data.</text>
</comment>
<dbReference type="EMBL" id="JBEDUW010000004">
    <property type="protein sequence ID" value="KAK9935738.1"/>
    <property type="molecule type" value="Genomic_DNA"/>
</dbReference>
<keyword evidence="1" id="KW-0813">Transport</keyword>
<feature type="transmembrane region" description="Helical" evidence="5">
    <location>
        <begin position="57"/>
        <end position="76"/>
    </location>
</feature>
<gene>
    <name evidence="6" type="ORF">M0R45_022824</name>
</gene>
<dbReference type="PANTHER" id="PTHR32468">
    <property type="entry name" value="CATION/H + ANTIPORTER"/>
    <property type="match status" value="1"/>
</dbReference>
<dbReference type="PANTHER" id="PTHR32468:SF165">
    <property type="entry name" value="CATION_H(+) ANTIPORTER 3-LIKE"/>
    <property type="match status" value="1"/>
</dbReference>
<keyword evidence="3" id="KW-0630">Potassium</keyword>
<dbReference type="GO" id="GO:0006885">
    <property type="term" value="P:regulation of pH"/>
    <property type="evidence" value="ECO:0007669"/>
    <property type="project" value="TreeGrafter"/>
</dbReference>
<protein>
    <submittedName>
        <fullName evidence="6">Uncharacterized protein</fullName>
    </submittedName>
</protein>
<keyword evidence="2" id="KW-0633">Potassium transport</keyword>
<evidence type="ECO:0000256" key="3">
    <source>
        <dbReference type="ARBA" id="ARBA00022958"/>
    </source>
</evidence>
<accession>A0AAW1XFS8</accession>
<keyword evidence="5" id="KW-0812">Transmembrane</keyword>
<dbReference type="InterPro" id="IPR050794">
    <property type="entry name" value="CPA2_transporter"/>
</dbReference>
<dbReference type="Proteomes" id="UP001457282">
    <property type="component" value="Unassembled WGS sequence"/>
</dbReference>
<proteinExistence type="predicted"/>
<keyword evidence="4" id="KW-0406">Ion transport</keyword>
<evidence type="ECO:0000313" key="6">
    <source>
        <dbReference type="EMBL" id="KAK9935738.1"/>
    </source>
</evidence>
<dbReference type="GO" id="GO:0012505">
    <property type="term" value="C:endomembrane system"/>
    <property type="evidence" value="ECO:0007669"/>
    <property type="project" value="TreeGrafter"/>
</dbReference>
<evidence type="ECO:0000256" key="4">
    <source>
        <dbReference type="ARBA" id="ARBA00023065"/>
    </source>
</evidence>
<evidence type="ECO:0000256" key="2">
    <source>
        <dbReference type="ARBA" id="ARBA00022538"/>
    </source>
</evidence>
<organism evidence="6 7">
    <name type="scientific">Rubus argutus</name>
    <name type="common">Southern blackberry</name>
    <dbReference type="NCBI Taxonomy" id="59490"/>
    <lineage>
        <taxon>Eukaryota</taxon>
        <taxon>Viridiplantae</taxon>
        <taxon>Streptophyta</taxon>
        <taxon>Embryophyta</taxon>
        <taxon>Tracheophyta</taxon>
        <taxon>Spermatophyta</taxon>
        <taxon>Magnoliopsida</taxon>
        <taxon>eudicotyledons</taxon>
        <taxon>Gunneridae</taxon>
        <taxon>Pentapetalae</taxon>
        <taxon>rosids</taxon>
        <taxon>fabids</taxon>
        <taxon>Rosales</taxon>
        <taxon>Rosaceae</taxon>
        <taxon>Rosoideae</taxon>
        <taxon>Rosoideae incertae sedis</taxon>
        <taxon>Rubus</taxon>
    </lineage>
</organism>
<dbReference type="AlphaFoldDB" id="A0AAW1XFS8"/>
<feature type="transmembrane region" description="Helical" evidence="5">
    <location>
        <begin position="88"/>
        <end position="107"/>
    </location>
</feature>
<dbReference type="GO" id="GO:0006813">
    <property type="term" value="P:potassium ion transport"/>
    <property type="evidence" value="ECO:0007669"/>
    <property type="project" value="UniProtKB-KW"/>
</dbReference>
<reference evidence="6 7" key="1">
    <citation type="journal article" date="2023" name="G3 (Bethesda)">
        <title>A chromosome-length genome assembly and annotation of blackberry (Rubus argutus, cv. 'Hillquist').</title>
        <authorList>
            <person name="Bruna T."/>
            <person name="Aryal R."/>
            <person name="Dudchenko O."/>
            <person name="Sargent D.J."/>
            <person name="Mead D."/>
            <person name="Buti M."/>
            <person name="Cavallini A."/>
            <person name="Hytonen T."/>
            <person name="Andres J."/>
            <person name="Pham M."/>
            <person name="Weisz D."/>
            <person name="Mascagni F."/>
            <person name="Usai G."/>
            <person name="Natali L."/>
            <person name="Bassil N."/>
            <person name="Fernandez G.E."/>
            <person name="Lomsadze A."/>
            <person name="Armour M."/>
            <person name="Olukolu B."/>
            <person name="Poorten T."/>
            <person name="Britton C."/>
            <person name="Davik J."/>
            <person name="Ashrafi H."/>
            <person name="Aiden E.L."/>
            <person name="Borodovsky M."/>
            <person name="Worthington M."/>
        </authorList>
    </citation>
    <scope>NUCLEOTIDE SEQUENCE [LARGE SCALE GENOMIC DNA]</scope>
    <source>
        <strain evidence="6">PI 553951</strain>
    </source>
</reference>
<keyword evidence="7" id="KW-1185">Reference proteome</keyword>
<evidence type="ECO:0000256" key="1">
    <source>
        <dbReference type="ARBA" id="ARBA00022448"/>
    </source>
</evidence>
<dbReference type="GO" id="GO:0098662">
    <property type="term" value="P:inorganic cation transmembrane transport"/>
    <property type="evidence" value="ECO:0007669"/>
    <property type="project" value="TreeGrafter"/>
</dbReference>
<sequence>MVSRVFMPLFVTNCVVMANVRELGLDASLPILLATMLTKFVATRSHALYCKIPTTDAFALAFIISYKGVVEVGGYFMTSDGKKLTDRLYAMGLLFTLFTQITITFSVKRLYKPSSKYLGYQQRNVASLRPNSELKILSCIHRHDNVPAFINLLDTACPTGDSPILLHVLHLIEMTG</sequence>